<dbReference type="GeneTree" id="ENSGT00940000154656"/>
<dbReference type="InParanoid" id="A0A3B3IKF2"/>
<organism evidence="5 6">
    <name type="scientific">Oryzias latipes</name>
    <name type="common">Japanese rice fish</name>
    <name type="synonym">Japanese killifish</name>
    <dbReference type="NCBI Taxonomy" id="8090"/>
    <lineage>
        <taxon>Eukaryota</taxon>
        <taxon>Metazoa</taxon>
        <taxon>Chordata</taxon>
        <taxon>Craniata</taxon>
        <taxon>Vertebrata</taxon>
        <taxon>Euteleostomi</taxon>
        <taxon>Actinopterygii</taxon>
        <taxon>Neopterygii</taxon>
        <taxon>Teleostei</taxon>
        <taxon>Neoteleostei</taxon>
        <taxon>Acanthomorphata</taxon>
        <taxon>Ovalentaria</taxon>
        <taxon>Atherinomorphae</taxon>
        <taxon>Beloniformes</taxon>
        <taxon>Adrianichthyidae</taxon>
        <taxon>Oryziinae</taxon>
        <taxon>Oryzias</taxon>
    </lineage>
</organism>
<evidence type="ECO:0000256" key="4">
    <source>
        <dbReference type="ARBA" id="ARBA00023136"/>
    </source>
</evidence>
<accession>A0A3B3IKF2</accession>
<sequence length="78" mass="9209">PFYDHKHPKLKETLVTVEQLDKNMSNLRSWLSRVEAELSRPITYSVCHQREIQRRLAEQQGRGDVDSLVQIPQRLLLL</sequence>
<evidence type="ECO:0000313" key="6">
    <source>
        <dbReference type="Proteomes" id="UP000001038"/>
    </source>
</evidence>
<evidence type="ECO:0000256" key="3">
    <source>
        <dbReference type="ARBA" id="ARBA00022737"/>
    </source>
</evidence>
<dbReference type="PANTHER" id="PTHR14514">
    <property type="entry name" value="PKA ANCHORING PROTEIN"/>
    <property type="match status" value="1"/>
</dbReference>
<dbReference type="PANTHER" id="PTHR14514:SF4">
    <property type="entry name" value="NESPRIN-2"/>
    <property type="match status" value="1"/>
</dbReference>
<evidence type="ECO:0000256" key="2">
    <source>
        <dbReference type="ARBA" id="ARBA00022553"/>
    </source>
</evidence>
<keyword evidence="6" id="KW-1185">Reference proteome</keyword>
<evidence type="ECO:0000313" key="5">
    <source>
        <dbReference type="Ensembl" id="ENSORLP00000044411.1"/>
    </source>
</evidence>
<keyword evidence="3" id="KW-0677">Repeat</keyword>
<dbReference type="AlphaFoldDB" id="A0A3B3IKF2"/>
<dbReference type="Bgee" id="ENSORLG00000023348">
    <property type="expression patterns" value="Expressed in bone element and 13 other cell types or tissues"/>
</dbReference>
<proteinExistence type="predicted"/>
<dbReference type="STRING" id="8090.ENSORLP00000044411"/>
<dbReference type="Proteomes" id="UP000001038">
    <property type="component" value="Chromosome 24"/>
</dbReference>
<dbReference type="Ensembl" id="ENSORLT00000027627.1">
    <property type="protein sequence ID" value="ENSORLP00000044411.1"/>
    <property type="gene ID" value="ENSORLG00000023348.1"/>
</dbReference>
<reference evidence="5" key="3">
    <citation type="submission" date="2025-09" db="UniProtKB">
        <authorList>
            <consortium name="Ensembl"/>
        </authorList>
    </citation>
    <scope>IDENTIFICATION</scope>
    <source>
        <strain evidence="5">Hd-rR</strain>
    </source>
</reference>
<keyword evidence="2" id="KW-0597">Phosphoprotein</keyword>
<protein>
    <submittedName>
        <fullName evidence="5">Uncharacterized protein</fullName>
    </submittedName>
</protein>
<evidence type="ECO:0000256" key="1">
    <source>
        <dbReference type="ARBA" id="ARBA00004308"/>
    </source>
</evidence>
<keyword evidence="4" id="KW-0472">Membrane</keyword>
<reference evidence="5" key="2">
    <citation type="submission" date="2025-08" db="UniProtKB">
        <authorList>
            <consortium name="Ensembl"/>
        </authorList>
    </citation>
    <scope>IDENTIFICATION</scope>
    <source>
        <strain evidence="5">Hd-rR</strain>
    </source>
</reference>
<name>A0A3B3IKF2_ORYLA</name>
<comment type="subcellular location">
    <subcellularLocation>
        <location evidence="1">Endomembrane system</location>
    </subcellularLocation>
</comment>
<reference evidence="5 6" key="1">
    <citation type="journal article" date="2007" name="Nature">
        <title>The medaka draft genome and insights into vertebrate genome evolution.</title>
        <authorList>
            <person name="Kasahara M."/>
            <person name="Naruse K."/>
            <person name="Sasaki S."/>
            <person name="Nakatani Y."/>
            <person name="Qu W."/>
            <person name="Ahsan B."/>
            <person name="Yamada T."/>
            <person name="Nagayasu Y."/>
            <person name="Doi K."/>
            <person name="Kasai Y."/>
            <person name="Jindo T."/>
            <person name="Kobayashi D."/>
            <person name="Shimada A."/>
            <person name="Toyoda A."/>
            <person name="Kuroki Y."/>
            <person name="Fujiyama A."/>
            <person name="Sasaki T."/>
            <person name="Shimizu A."/>
            <person name="Asakawa S."/>
            <person name="Shimizu N."/>
            <person name="Hashimoto S."/>
            <person name="Yang J."/>
            <person name="Lee Y."/>
            <person name="Matsushima K."/>
            <person name="Sugano S."/>
            <person name="Sakaizumi M."/>
            <person name="Narita T."/>
            <person name="Ohishi K."/>
            <person name="Haga S."/>
            <person name="Ohta F."/>
            <person name="Nomoto H."/>
            <person name="Nogata K."/>
            <person name="Morishita T."/>
            <person name="Endo T."/>
            <person name="Shin-I T."/>
            <person name="Takeda H."/>
            <person name="Morishita S."/>
            <person name="Kohara Y."/>
        </authorList>
    </citation>
    <scope>NUCLEOTIDE SEQUENCE [LARGE SCALE GENOMIC DNA]</scope>
    <source>
        <strain evidence="5 6">Hd-rR</strain>
    </source>
</reference>